<dbReference type="InterPro" id="IPR017871">
    <property type="entry name" value="ABC_transporter-like_CS"/>
</dbReference>
<dbReference type="SMART" id="SM00382">
    <property type="entry name" value="AAA"/>
    <property type="match status" value="1"/>
</dbReference>
<dbReference type="InterPro" id="IPR003439">
    <property type="entry name" value="ABC_transporter-like_ATP-bd"/>
</dbReference>
<accession>H8H249</accession>
<dbReference type="PROSITE" id="PS50893">
    <property type="entry name" value="ABC_TRANSPORTER_2"/>
    <property type="match status" value="1"/>
</dbReference>
<sequence>MTEPQLELRALSKHYGGVTALHDTDLCVQRGEFVTVLGPSGCGKSTLLRMLMGISQPSSGEIHLAGARIDGLPPERRDIAMVFQSYALFPHMNVRANLAFGLKMRGVPKAEQDRRIGHAIRISNLEPYVNRMPRDLSGGQQQRVALARAVVMQPALMLYDEPLSNLDAKLRESLREDLLELHRQTGATSLYVTHDQTEAMAMSDRVVVMNFGQVVEVGTPEALYHRPRRRFTATFLGQTNLLDVEASGESAQLPWGGVVQTGRPARGRVTLSARPEEIALCRDPQGEGTVQQVLFQGPSVLYAVQVGGLILHVSEAGTGQVHARGERVRLSFPRPPHVLDEDTAAAPVAETALPTLEVSA</sequence>
<geneLocation type="plasmid" evidence="5 6">
    <name>P2</name>
</geneLocation>
<dbReference type="AlphaFoldDB" id="H8H249"/>
<evidence type="ECO:0000256" key="1">
    <source>
        <dbReference type="ARBA" id="ARBA00022448"/>
    </source>
</evidence>
<feature type="domain" description="ABC transporter" evidence="4">
    <location>
        <begin position="6"/>
        <end position="236"/>
    </location>
</feature>
<dbReference type="PATRIC" id="fig|745776.4.peg.3659"/>
<dbReference type="SUPFAM" id="SSF52540">
    <property type="entry name" value="P-loop containing nucleoside triphosphate hydrolases"/>
    <property type="match status" value="1"/>
</dbReference>
<dbReference type="InterPro" id="IPR013611">
    <property type="entry name" value="Transp-assoc_OB_typ2"/>
</dbReference>
<gene>
    <name evidence="5" type="primary">polK</name>
    <name evidence="5" type="ordered locus">DGo_PB0327</name>
</gene>
<dbReference type="PROSITE" id="PS00211">
    <property type="entry name" value="ABC_TRANSPORTER_1"/>
    <property type="match status" value="1"/>
</dbReference>
<dbReference type="SUPFAM" id="SSF50331">
    <property type="entry name" value="MOP-like"/>
    <property type="match status" value="1"/>
</dbReference>
<keyword evidence="2" id="KW-0547">Nucleotide-binding</keyword>
<protein>
    <submittedName>
        <fullName evidence="5">ABC transporter, nucleotide binding/ATPase protein</fullName>
    </submittedName>
</protein>
<evidence type="ECO:0000259" key="4">
    <source>
        <dbReference type="PROSITE" id="PS50893"/>
    </source>
</evidence>
<dbReference type="InterPro" id="IPR050093">
    <property type="entry name" value="ABC_SmlMolc_Importer"/>
</dbReference>
<keyword evidence="5" id="KW-0614">Plasmid</keyword>
<dbReference type="PANTHER" id="PTHR42781">
    <property type="entry name" value="SPERMIDINE/PUTRESCINE IMPORT ATP-BINDING PROTEIN POTA"/>
    <property type="match status" value="1"/>
</dbReference>
<organism evidence="5 6">
    <name type="scientific">Deinococcus gobiensis (strain DSM 21396 / JCM 16679 / CGMCC 1.7299 / I-0)</name>
    <dbReference type="NCBI Taxonomy" id="745776"/>
    <lineage>
        <taxon>Bacteria</taxon>
        <taxon>Thermotogati</taxon>
        <taxon>Deinococcota</taxon>
        <taxon>Deinococci</taxon>
        <taxon>Deinococcales</taxon>
        <taxon>Deinococcaceae</taxon>
        <taxon>Deinococcus</taxon>
    </lineage>
</organism>
<proteinExistence type="predicted"/>
<dbReference type="KEGG" id="dgo:DGo_PB0327"/>
<dbReference type="RefSeq" id="WP_014686690.1">
    <property type="nucleotide sequence ID" value="NC_017791.1"/>
</dbReference>
<dbReference type="FunFam" id="3.40.50.300:FF:000042">
    <property type="entry name" value="Maltose/maltodextrin ABC transporter, ATP-binding protein"/>
    <property type="match status" value="1"/>
</dbReference>
<dbReference type="Proteomes" id="UP000007575">
    <property type="component" value="Plasmid P2"/>
</dbReference>
<dbReference type="OrthoDB" id="9790614at2"/>
<reference evidence="5 6" key="1">
    <citation type="journal article" date="2012" name="PLoS ONE">
        <title>Genome sequence and transcriptome analysis of the radioresistant bacterium Deinococcus gobiensis: insights into the extreme environmental adaptations.</title>
        <authorList>
            <person name="Yuan M."/>
            <person name="Chen M."/>
            <person name="Zhang W."/>
            <person name="Lu W."/>
            <person name="Wang J."/>
            <person name="Yang M."/>
            <person name="Zhao P."/>
            <person name="Tang R."/>
            <person name="Li X."/>
            <person name="Hao Y."/>
            <person name="Zhou Z."/>
            <person name="Zhan Y."/>
            <person name="Yu H."/>
            <person name="Teng C."/>
            <person name="Yan Y."/>
            <person name="Ping S."/>
            <person name="Wang Y."/>
            <person name="Lin M."/>
        </authorList>
    </citation>
    <scope>NUCLEOTIDE SEQUENCE [LARGE SCALE GENOMIC DNA]</scope>
    <source>
        <strain evidence="6">DSM 21396 / JCM 16679 / CGMCC 1.7299 / I-0</strain>
        <plasmid evidence="5">P2</plasmid>
    </source>
</reference>
<name>H8H249_DEIGI</name>
<dbReference type="EMBL" id="CP002193">
    <property type="protein sequence ID" value="AFD27596.1"/>
    <property type="molecule type" value="Genomic_DNA"/>
</dbReference>
<evidence type="ECO:0000256" key="3">
    <source>
        <dbReference type="ARBA" id="ARBA00022840"/>
    </source>
</evidence>
<dbReference type="InterPro" id="IPR008995">
    <property type="entry name" value="Mo/tungstate-bd_C_term_dom"/>
</dbReference>
<dbReference type="Pfam" id="PF08402">
    <property type="entry name" value="TOBE_2"/>
    <property type="match status" value="1"/>
</dbReference>
<dbReference type="Pfam" id="PF00005">
    <property type="entry name" value="ABC_tran"/>
    <property type="match status" value="1"/>
</dbReference>
<dbReference type="GO" id="GO:0016887">
    <property type="term" value="F:ATP hydrolysis activity"/>
    <property type="evidence" value="ECO:0007669"/>
    <property type="project" value="InterPro"/>
</dbReference>
<dbReference type="PANTHER" id="PTHR42781:SF4">
    <property type="entry name" value="SPERMIDINE_PUTRESCINE IMPORT ATP-BINDING PROTEIN POTA"/>
    <property type="match status" value="1"/>
</dbReference>
<keyword evidence="1" id="KW-0813">Transport</keyword>
<dbReference type="InterPro" id="IPR003593">
    <property type="entry name" value="AAA+_ATPase"/>
</dbReference>
<dbReference type="HOGENOM" id="CLU_000604_1_1_0"/>
<dbReference type="GO" id="GO:0140359">
    <property type="term" value="F:ABC-type transporter activity"/>
    <property type="evidence" value="ECO:0007669"/>
    <property type="project" value="UniProtKB-ARBA"/>
</dbReference>
<keyword evidence="6" id="KW-1185">Reference proteome</keyword>
<evidence type="ECO:0000313" key="5">
    <source>
        <dbReference type="EMBL" id="AFD27596.1"/>
    </source>
</evidence>
<dbReference type="InterPro" id="IPR027417">
    <property type="entry name" value="P-loop_NTPase"/>
</dbReference>
<keyword evidence="3" id="KW-0067">ATP-binding</keyword>
<evidence type="ECO:0000256" key="2">
    <source>
        <dbReference type="ARBA" id="ARBA00022741"/>
    </source>
</evidence>
<dbReference type="GO" id="GO:0043190">
    <property type="term" value="C:ATP-binding cassette (ABC) transporter complex"/>
    <property type="evidence" value="ECO:0007669"/>
    <property type="project" value="InterPro"/>
</dbReference>
<dbReference type="GO" id="GO:0005524">
    <property type="term" value="F:ATP binding"/>
    <property type="evidence" value="ECO:0007669"/>
    <property type="project" value="UniProtKB-KW"/>
</dbReference>
<evidence type="ECO:0000313" key="6">
    <source>
        <dbReference type="Proteomes" id="UP000007575"/>
    </source>
</evidence>
<dbReference type="Gene3D" id="3.40.50.300">
    <property type="entry name" value="P-loop containing nucleotide triphosphate hydrolases"/>
    <property type="match status" value="1"/>
</dbReference>